<feature type="domain" description="GRPD C-terminal" evidence="2">
    <location>
        <begin position="494"/>
        <end position="627"/>
    </location>
</feature>
<protein>
    <recommendedName>
        <fullName evidence="4">Glycine-rich domain-containing protein 1</fullName>
    </recommendedName>
</protein>
<sequence length="655" mass="75460">MEVDKEMEQELEWLEAQKIALSLDLVGAAKEQLLFLAAVDRNRFLYEGPALDRAIYRYNAFWLPLLARHSESPVSEGPLVVPLDCEWVWHCHRLNPVRYKSDCEELYGRVLDNVNVVSSIKGTCRRQTVELWNRFYPEEPYDFDFRASSHDTSVELEKCTIYDLVSAVKRQSPFFYQVSKPYMNHEIFLGEAVARYKGFLHLIKRNWEKSIKRFCVPTYDIDLIWHTHQLHPVTYCKDLNESLGKILEHDDMDSDRTKGKKLDVGFSGTTKQWEETFGRRYWKAGAMYKGTAPAPVTTTLYPSNIMSREIAVVNDFQKMIQLPEVKQVEVLLEIVGIKNLPDGCKESLFVSFSKKQPDAFLNIKQKLTILSEAGEKQVASFQCEPTGELFFELVSQSPSNLPAVKKVRTIGTALLSLDNFLNPVSRLAVEKWVELLPSSRKVSSKPACLRIAVSFTVPNQAPHVWHMVQPQSLLKGCLFQLPGRIQNNKSWTRVINGTDSEVIRLQIRDSTEVKTKHQGIAKKDVIGLTESGDTHTLAEFRGAKWSLMNSQWCLQRTKKFSEYDHLFELVGHRMVNIFQGRRLDFERKHCEKHRSEQDFMTAVEFSAENPYGKAVALLDFKSGFVRVKEDWMVLPGIISAFILSDTWKMVRYFGF</sequence>
<proteinExistence type="predicted"/>
<accession>A0A2P2LCG7</accession>
<reference evidence="3" key="1">
    <citation type="submission" date="2018-02" db="EMBL/GenBank/DDBJ databases">
        <title>Rhizophora mucronata_Transcriptome.</title>
        <authorList>
            <person name="Meera S.P."/>
            <person name="Sreeshan A."/>
            <person name="Augustine A."/>
        </authorList>
    </citation>
    <scope>NUCLEOTIDE SEQUENCE</scope>
    <source>
        <tissue evidence="3">Leaf</tissue>
    </source>
</reference>
<dbReference type="EMBL" id="GGEC01035184">
    <property type="protein sequence ID" value="MBX15668.1"/>
    <property type="molecule type" value="Transcribed_RNA"/>
</dbReference>
<dbReference type="Pfam" id="PF25335">
    <property type="entry name" value="GRDP_C"/>
    <property type="match status" value="1"/>
</dbReference>
<feature type="domain" description="GRDP C2" evidence="1">
    <location>
        <begin position="325"/>
        <end position="457"/>
    </location>
</feature>
<dbReference type="Pfam" id="PF25334">
    <property type="entry name" value="C2_GRDP"/>
    <property type="match status" value="1"/>
</dbReference>
<evidence type="ECO:0000259" key="1">
    <source>
        <dbReference type="Pfam" id="PF25334"/>
    </source>
</evidence>
<dbReference type="AlphaFoldDB" id="A0A2P2LCG7"/>
<dbReference type="EMBL" id="GGEC01035183">
    <property type="protein sequence ID" value="MBX15667.1"/>
    <property type="molecule type" value="Transcribed_RNA"/>
</dbReference>
<dbReference type="InterPro" id="IPR057458">
    <property type="entry name" value="GRDP_C2"/>
</dbReference>
<dbReference type="PANTHER" id="PTHR34365">
    <property type="entry name" value="ENOLASE (DUF1399)"/>
    <property type="match status" value="1"/>
</dbReference>
<organism evidence="3">
    <name type="scientific">Rhizophora mucronata</name>
    <name type="common">Asiatic mangrove</name>
    <dbReference type="NCBI Taxonomy" id="61149"/>
    <lineage>
        <taxon>Eukaryota</taxon>
        <taxon>Viridiplantae</taxon>
        <taxon>Streptophyta</taxon>
        <taxon>Embryophyta</taxon>
        <taxon>Tracheophyta</taxon>
        <taxon>Spermatophyta</taxon>
        <taxon>Magnoliopsida</taxon>
        <taxon>eudicotyledons</taxon>
        <taxon>Gunneridae</taxon>
        <taxon>Pentapetalae</taxon>
        <taxon>rosids</taxon>
        <taxon>fabids</taxon>
        <taxon>Malpighiales</taxon>
        <taxon>Rhizophoraceae</taxon>
        <taxon>Rhizophora</taxon>
    </lineage>
</organism>
<dbReference type="InterPro" id="IPR057518">
    <property type="entry name" value="GRDP_C"/>
</dbReference>
<dbReference type="PANTHER" id="PTHR34365:SF7">
    <property type="entry name" value="GLYCINE-RICH DOMAIN-CONTAINING PROTEIN 1"/>
    <property type="match status" value="1"/>
</dbReference>
<evidence type="ECO:0000313" key="3">
    <source>
        <dbReference type="EMBL" id="MBX15667.1"/>
    </source>
</evidence>
<name>A0A2P2LCG7_RHIMU</name>
<dbReference type="InterPro" id="IPR009836">
    <property type="entry name" value="GRDP-like"/>
</dbReference>
<dbReference type="Pfam" id="PF07173">
    <property type="entry name" value="GRDP-like"/>
    <property type="match status" value="1"/>
</dbReference>
<evidence type="ECO:0000259" key="2">
    <source>
        <dbReference type="Pfam" id="PF25335"/>
    </source>
</evidence>
<evidence type="ECO:0008006" key="4">
    <source>
        <dbReference type="Google" id="ProtNLM"/>
    </source>
</evidence>